<protein>
    <submittedName>
        <fullName evidence="1">Flagellar FlbD family protein</fullName>
    </submittedName>
</protein>
<organism evidence="1 2">
    <name type="scientific">Paludibaculum fermentans</name>
    <dbReference type="NCBI Taxonomy" id="1473598"/>
    <lineage>
        <taxon>Bacteria</taxon>
        <taxon>Pseudomonadati</taxon>
        <taxon>Acidobacteriota</taxon>
        <taxon>Terriglobia</taxon>
        <taxon>Bryobacterales</taxon>
        <taxon>Bryobacteraceae</taxon>
        <taxon>Paludibaculum</taxon>
    </lineage>
</organism>
<keyword evidence="1" id="KW-0282">Flagellum</keyword>
<dbReference type="Pfam" id="PF06289">
    <property type="entry name" value="FlbD"/>
    <property type="match status" value="1"/>
</dbReference>
<sequence length="84" mass="9150">MIRLTRLNLEPIVINSDLIECVESTPDTVLKLTNGQRLMVRESLDEVVARVIEYRRAIAAAPPASGRGGTAAALFAGESKHGYR</sequence>
<gene>
    <name evidence="1" type="ORF">IRI77_02575</name>
</gene>
<keyword evidence="2" id="KW-1185">Reference proteome</keyword>
<name>A0A7S7NS74_PALFE</name>
<proteinExistence type="predicted"/>
<dbReference type="PANTHER" id="PTHR39185:SF1">
    <property type="entry name" value="SWARMING MOTILITY PROTEIN SWRD"/>
    <property type="match status" value="1"/>
</dbReference>
<dbReference type="PANTHER" id="PTHR39185">
    <property type="entry name" value="SWARMING MOTILITY PROTEIN SWRD"/>
    <property type="match status" value="1"/>
</dbReference>
<reference evidence="1 2" key="1">
    <citation type="submission" date="2020-10" db="EMBL/GenBank/DDBJ databases">
        <title>Complete genome sequence of Paludibaculum fermentans P105T, a facultatively anaerobic acidobacterium capable of dissimilatory Fe(III) reduction.</title>
        <authorList>
            <person name="Dedysh S.N."/>
            <person name="Beletsky A.V."/>
            <person name="Kulichevskaya I.S."/>
            <person name="Mardanov A.V."/>
            <person name="Ravin N.V."/>
        </authorList>
    </citation>
    <scope>NUCLEOTIDE SEQUENCE [LARGE SCALE GENOMIC DNA]</scope>
    <source>
        <strain evidence="1 2">P105</strain>
    </source>
</reference>
<dbReference type="RefSeq" id="WP_194450528.1">
    <property type="nucleotide sequence ID" value="NZ_CP063849.1"/>
</dbReference>
<dbReference type="Proteomes" id="UP000593892">
    <property type="component" value="Chromosome"/>
</dbReference>
<dbReference type="EMBL" id="CP063849">
    <property type="protein sequence ID" value="QOY88865.1"/>
    <property type="molecule type" value="Genomic_DNA"/>
</dbReference>
<dbReference type="KEGG" id="pfer:IRI77_02575"/>
<dbReference type="InterPro" id="IPR009384">
    <property type="entry name" value="SwrD-like"/>
</dbReference>
<evidence type="ECO:0000313" key="1">
    <source>
        <dbReference type="EMBL" id="QOY88865.1"/>
    </source>
</evidence>
<dbReference type="AlphaFoldDB" id="A0A7S7NS74"/>
<keyword evidence="1" id="KW-0966">Cell projection</keyword>
<evidence type="ECO:0000313" key="2">
    <source>
        <dbReference type="Proteomes" id="UP000593892"/>
    </source>
</evidence>
<accession>A0A7S7NS74</accession>
<keyword evidence="1" id="KW-0969">Cilium</keyword>